<dbReference type="SUPFAM" id="SSF49899">
    <property type="entry name" value="Concanavalin A-like lectins/glucanases"/>
    <property type="match status" value="1"/>
</dbReference>
<protein>
    <submittedName>
        <fullName evidence="4">Glycosyl hydrolase family protein</fullName>
    </submittedName>
</protein>
<gene>
    <name evidence="4" type="ORF">EWH70_24325</name>
</gene>
<name>A0A4Q7J3X9_9PSEU</name>
<dbReference type="Gene3D" id="2.60.120.200">
    <property type="match status" value="1"/>
</dbReference>
<comment type="similarity">
    <text evidence="1">Belongs to the glycosyl hydrolase 16 family.</text>
</comment>
<organism evidence="4 5">
    <name type="scientific">Amycolatopsis suaedae</name>
    <dbReference type="NCBI Taxonomy" id="2510978"/>
    <lineage>
        <taxon>Bacteria</taxon>
        <taxon>Bacillati</taxon>
        <taxon>Actinomycetota</taxon>
        <taxon>Actinomycetes</taxon>
        <taxon>Pseudonocardiales</taxon>
        <taxon>Pseudonocardiaceae</taxon>
        <taxon>Amycolatopsis</taxon>
    </lineage>
</organism>
<dbReference type="InterPro" id="IPR050546">
    <property type="entry name" value="Glycosyl_Hydrlase_16"/>
</dbReference>
<comment type="caution">
    <text evidence="4">The sequence shown here is derived from an EMBL/GenBank/DDBJ whole genome shotgun (WGS) entry which is preliminary data.</text>
</comment>
<evidence type="ECO:0000256" key="2">
    <source>
        <dbReference type="SAM" id="SignalP"/>
    </source>
</evidence>
<dbReference type="RefSeq" id="WP_130477801.1">
    <property type="nucleotide sequence ID" value="NZ_SFCC01000012.1"/>
</dbReference>
<dbReference type="PANTHER" id="PTHR10963:SF55">
    <property type="entry name" value="GLYCOSIDE HYDROLASE FAMILY 16 PROTEIN"/>
    <property type="match status" value="1"/>
</dbReference>
<feature type="chain" id="PRO_5020390396" evidence="2">
    <location>
        <begin position="38"/>
        <end position="288"/>
    </location>
</feature>
<reference evidence="4 5" key="1">
    <citation type="submission" date="2019-02" db="EMBL/GenBank/DDBJ databases">
        <title>Draft genome sequence of Amycolatopsis sp. 8-3EHSu isolated from roots of Suaeda maritima.</title>
        <authorList>
            <person name="Duangmal K."/>
            <person name="Chantavorakit T."/>
        </authorList>
    </citation>
    <scope>NUCLEOTIDE SEQUENCE [LARGE SCALE GENOMIC DNA]</scope>
    <source>
        <strain evidence="4 5">8-3EHSu</strain>
    </source>
</reference>
<dbReference type="AlphaFoldDB" id="A0A4Q7J3X9"/>
<dbReference type="CDD" id="cd00413">
    <property type="entry name" value="Glyco_hydrolase_16"/>
    <property type="match status" value="1"/>
</dbReference>
<evidence type="ECO:0000313" key="5">
    <source>
        <dbReference type="Proteomes" id="UP000292003"/>
    </source>
</evidence>
<evidence type="ECO:0000256" key="1">
    <source>
        <dbReference type="ARBA" id="ARBA00006865"/>
    </source>
</evidence>
<dbReference type="PROSITE" id="PS51762">
    <property type="entry name" value="GH16_2"/>
    <property type="match status" value="1"/>
</dbReference>
<dbReference type="Proteomes" id="UP000292003">
    <property type="component" value="Unassembled WGS sequence"/>
</dbReference>
<evidence type="ECO:0000313" key="4">
    <source>
        <dbReference type="EMBL" id="RZQ61498.1"/>
    </source>
</evidence>
<dbReference type="EMBL" id="SFCC01000012">
    <property type="protein sequence ID" value="RZQ61498.1"/>
    <property type="molecule type" value="Genomic_DNA"/>
</dbReference>
<feature type="domain" description="GH16" evidence="3">
    <location>
        <begin position="38"/>
        <end position="288"/>
    </location>
</feature>
<dbReference type="GO" id="GO:0004553">
    <property type="term" value="F:hydrolase activity, hydrolyzing O-glycosyl compounds"/>
    <property type="evidence" value="ECO:0007669"/>
    <property type="project" value="InterPro"/>
</dbReference>
<proteinExistence type="inferred from homology"/>
<keyword evidence="2" id="KW-0732">Signal</keyword>
<dbReference type="GO" id="GO:0005975">
    <property type="term" value="P:carbohydrate metabolic process"/>
    <property type="evidence" value="ECO:0007669"/>
    <property type="project" value="InterPro"/>
</dbReference>
<dbReference type="PANTHER" id="PTHR10963">
    <property type="entry name" value="GLYCOSYL HYDROLASE-RELATED"/>
    <property type="match status" value="1"/>
</dbReference>
<dbReference type="Pfam" id="PF00722">
    <property type="entry name" value="Glyco_hydro_16"/>
    <property type="match status" value="1"/>
</dbReference>
<sequence>MRNAATRKSRLASLVAVWLMLASTLVVNVTVAGPATAADTPSNPLQKPGWVLDRHDEFNGRLDNSLWITNYLESRTPEWRSKARYGFRDNALVLRIDDSQPTYYDNNKMKVSSIQTGQRTNLHKNDRYDHPIPTVMKYTAKQGYFEIRAKSNGRSGIHTAFWMIGKQDTWAQRGELDIMEHAGIHGRSRFNYNLFPWSDPNLSNSVHSVGVGFDMTTEMHIYAVEWTPTQLKLYVDNKLTKTINQSLNYPAVFLLGVYENAGWTGEVDPSDRRPKEFVVDYFRAYRKA</sequence>
<dbReference type="InterPro" id="IPR000757">
    <property type="entry name" value="Beta-glucanase-like"/>
</dbReference>
<dbReference type="InterPro" id="IPR013320">
    <property type="entry name" value="ConA-like_dom_sf"/>
</dbReference>
<dbReference type="OrthoDB" id="273319at2"/>
<accession>A0A4Q7J3X9</accession>
<keyword evidence="5" id="KW-1185">Reference proteome</keyword>
<feature type="signal peptide" evidence="2">
    <location>
        <begin position="1"/>
        <end position="37"/>
    </location>
</feature>
<keyword evidence="4" id="KW-0378">Hydrolase</keyword>
<evidence type="ECO:0000259" key="3">
    <source>
        <dbReference type="PROSITE" id="PS51762"/>
    </source>
</evidence>